<dbReference type="EMBL" id="LS974623">
    <property type="protein sequence ID" value="CAG7903695.1"/>
    <property type="molecule type" value="Genomic_DNA"/>
</dbReference>
<accession>A0A8D9HQR2</accession>
<proteinExistence type="predicted"/>
<dbReference type="Gramene" id="A07p33390.2_BraZ1">
    <property type="protein sequence ID" value="A07p33390.2_BraZ1.CDS"/>
    <property type="gene ID" value="A07g33390.2_BraZ1"/>
</dbReference>
<dbReference type="AlphaFoldDB" id="A0A8D9HQR2"/>
<protein>
    <submittedName>
        <fullName evidence="1">Uncharacterized protein</fullName>
    </submittedName>
</protein>
<organism evidence="1 2">
    <name type="scientific">Brassica campestris</name>
    <name type="common">Field mustard</name>
    <dbReference type="NCBI Taxonomy" id="3711"/>
    <lineage>
        <taxon>Eukaryota</taxon>
        <taxon>Viridiplantae</taxon>
        <taxon>Streptophyta</taxon>
        <taxon>Embryophyta</taxon>
        <taxon>Tracheophyta</taxon>
        <taxon>Spermatophyta</taxon>
        <taxon>Magnoliopsida</taxon>
        <taxon>eudicotyledons</taxon>
        <taxon>Gunneridae</taxon>
        <taxon>Pentapetalae</taxon>
        <taxon>rosids</taxon>
        <taxon>malvids</taxon>
        <taxon>Brassicales</taxon>
        <taxon>Brassicaceae</taxon>
        <taxon>Brassiceae</taxon>
        <taxon>Brassica</taxon>
    </lineage>
</organism>
<evidence type="ECO:0000313" key="2">
    <source>
        <dbReference type="Proteomes" id="UP000694005"/>
    </source>
</evidence>
<evidence type="ECO:0000313" key="1">
    <source>
        <dbReference type="EMBL" id="CAG7903695.1"/>
    </source>
</evidence>
<reference evidence="1 2" key="1">
    <citation type="submission" date="2021-07" db="EMBL/GenBank/DDBJ databases">
        <authorList>
            <consortium name="Genoscope - CEA"/>
            <person name="William W."/>
        </authorList>
    </citation>
    <scope>NUCLEOTIDE SEQUENCE [LARGE SCALE GENOMIC DNA]</scope>
</reference>
<gene>
    <name evidence="1" type="ORF">BRAPAZ1V2_A07P33390.2</name>
</gene>
<sequence length="129" mass="13725">MVGLLSPERGGSLNTIFAGSCLRKGMILLHHFAGSLPGVSPVPFNHRFLGSSAQSILLFSFRSIVENGSVLNGFSLVSSSPSAELRRVSFLAPEEGDVLCLDACAIDCWAIGHVVESGRFLPQRFSSMG</sequence>
<name>A0A8D9HQR2_BRACM</name>
<dbReference type="Proteomes" id="UP000694005">
    <property type="component" value="Chromosome A07"/>
</dbReference>